<sequence>MKIKTIDEANEFLRKIPGISKKQADKITSFILNQPKDFTDELTQKLNNIHTEISFCSKCNFIKEHNKCLNCDDVFKTKNLMIVESSTSLNKIDEMGVFLGYYFVLPYLMSAKKTNSAVDYNYPQLLSFINQHEFEEVIIVLSPTLEGELTTNHLITLLEAQKLNVSRAAIGLPLGSNIEYLDSFTIKQAINNRKSKE</sequence>
<dbReference type="InterPro" id="IPR023627">
    <property type="entry name" value="Rcmb_RecR"/>
</dbReference>
<dbReference type="InterPro" id="IPR000093">
    <property type="entry name" value="DNA_Rcmb_RecR"/>
</dbReference>
<keyword evidence="6 7" id="KW-0234">DNA repair</keyword>
<keyword evidence="1 7" id="KW-0479">Metal-binding</keyword>
<keyword evidence="10" id="KW-1185">Reference proteome</keyword>
<dbReference type="RefSeq" id="WP_141483865.1">
    <property type="nucleotide sequence ID" value="NZ_SMDN01000005.1"/>
</dbReference>
<accession>A0A507SQD9</accession>
<dbReference type="Gene3D" id="3.40.1360.10">
    <property type="match status" value="1"/>
</dbReference>
<evidence type="ECO:0000256" key="7">
    <source>
        <dbReference type="HAMAP-Rule" id="MF_00017"/>
    </source>
</evidence>
<comment type="function">
    <text evidence="7">May play a role in DNA repair. It seems to be involved in an RecBC-independent recombinational process of DNA repair. It may act with RecF and RecO.</text>
</comment>
<dbReference type="GO" id="GO:0006281">
    <property type="term" value="P:DNA repair"/>
    <property type="evidence" value="ECO:0007669"/>
    <property type="project" value="UniProtKB-UniRule"/>
</dbReference>
<evidence type="ECO:0000313" key="10">
    <source>
        <dbReference type="Proteomes" id="UP000320801"/>
    </source>
</evidence>
<dbReference type="GO" id="GO:0006310">
    <property type="term" value="P:DNA recombination"/>
    <property type="evidence" value="ECO:0007669"/>
    <property type="project" value="UniProtKB-UniRule"/>
</dbReference>
<evidence type="ECO:0000256" key="5">
    <source>
        <dbReference type="ARBA" id="ARBA00023172"/>
    </source>
</evidence>
<dbReference type="PROSITE" id="PS50880">
    <property type="entry name" value="TOPRIM"/>
    <property type="match status" value="1"/>
</dbReference>
<dbReference type="GO" id="GO:0008270">
    <property type="term" value="F:zinc ion binding"/>
    <property type="evidence" value="ECO:0007669"/>
    <property type="project" value="UniProtKB-KW"/>
</dbReference>
<dbReference type="HAMAP" id="MF_00017">
    <property type="entry name" value="RecR"/>
    <property type="match status" value="1"/>
</dbReference>
<proteinExistence type="inferred from homology"/>
<keyword evidence="3 7" id="KW-0863">Zinc-finger</keyword>
<gene>
    <name evidence="7 9" type="primary">recR</name>
    <name evidence="9" type="ORF">E1I18_01650</name>
</gene>
<feature type="domain" description="Toprim" evidence="8">
    <location>
        <begin position="78"/>
        <end position="173"/>
    </location>
</feature>
<dbReference type="Pfam" id="PF21175">
    <property type="entry name" value="RecR_C"/>
    <property type="match status" value="1"/>
</dbReference>
<evidence type="ECO:0000313" key="9">
    <source>
        <dbReference type="EMBL" id="TQC51592.1"/>
    </source>
</evidence>
<reference evidence="9 10" key="1">
    <citation type="submission" date="2019-03" db="EMBL/GenBank/DDBJ databases">
        <title>Characterization of a novel Mycoplasma cynos real-time PCR assay.</title>
        <authorList>
            <person name="Tallmadge R.L."/>
            <person name="Mitchell P.K."/>
            <person name="Goodman L."/>
        </authorList>
    </citation>
    <scope>NUCLEOTIDE SEQUENCE [LARGE SCALE GENOMIC DNA]</scope>
    <source>
        <strain evidence="9 10">1642</strain>
    </source>
</reference>
<keyword evidence="5 7" id="KW-0233">DNA recombination</keyword>
<feature type="zinc finger region" description="C4-type" evidence="7">
    <location>
        <begin position="56"/>
        <end position="71"/>
    </location>
</feature>
<dbReference type="SUPFAM" id="SSF111304">
    <property type="entry name" value="Recombination protein RecR"/>
    <property type="match status" value="1"/>
</dbReference>
<organism evidence="9 10">
    <name type="scientific">Mycoplasmopsis mucosicanis</name>
    <dbReference type="NCBI Taxonomy" id="458208"/>
    <lineage>
        <taxon>Bacteria</taxon>
        <taxon>Bacillati</taxon>
        <taxon>Mycoplasmatota</taxon>
        <taxon>Mycoplasmoidales</taxon>
        <taxon>Metamycoplasmataceae</taxon>
        <taxon>Mycoplasmopsis</taxon>
    </lineage>
</organism>
<dbReference type="Gene3D" id="1.10.8.420">
    <property type="entry name" value="RecR Domain 1"/>
    <property type="match status" value="1"/>
</dbReference>
<name>A0A507SQD9_9BACT</name>
<dbReference type="Proteomes" id="UP000320801">
    <property type="component" value="Unassembled WGS sequence"/>
</dbReference>
<keyword evidence="2 7" id="KW-0227">DNA damage</keyword>
<evidence type="ECO:0000256" key="2">
    <source>
        <dbReference type="ARBA" id="ARBA00022763"/>
    </source>
</evidence>
<evidence type="ECO:0000256" key="3">
    <source>
        <dbReference type="ARBA" id="ARBA00022771"/>
    </source>
</evidence>
<evidence type="ECO:0000256" key="6">
    <source>
        <dbReference type="ARBA" id="ARBA00023204"/>
    </source>
</evidence>
<comment type="caution">
    <text evidence="9">The sequence shown here is derived from an EMBL/GenBank/DDBJ whole genome shotgun (WGS) entry which is preliminary data.</text>
</comment>
<comment type="similarity">
    <text evidence="7">Belongs to the RecR family.</text>
</comment>
<dbReference type="OrthoDB" id="9802672at2"/>
<evidence type="ECO:0000259" key="8">
    <source>
        <dbReference type="PROSITE" id="PS50880"/>
    </source>
</evidence>
<evidence type="ECO:0000256" key="1">
    <source>
        <dbReference type="ARBA" id="ARBA00022723"/>
    </source>
</evidence>
<dbReference type="EMBL" id="SMDN01000005">
    <property type="protein sequence ID" value="TQC51592.1"/>
    <property type="molecule type" value="Genomic_DNA"/>
</dbReference>
<dbReference type="AlphaFoldDB" id="A0A507SQD9"/>
<dbReference type="InterPro" id="IPR006171">
    <property type="entry name" value="TOPRIM_dom"/>
</dbReference>
<dbReference type="GO" id="GO:0003677">
    <property type="term" value="F:DNA binding"/>
    <property type="evidence" value="ECO:0007669"/>
    <property type="project" value="UniProtKB-UniRule"/>
</dbReference>
<evidence type="ECO:0000256" key="4">
    <source>
        <dbReference type="ARBA" id="ARBA00022833"/>
    </source>
</evidence>
<dbReference type="PANTHER" id="PTHR30446">
    <property type="entry name" value="RECOMBINATION PROTEIN RECR"/>
    <property type="match status" value="1"/>
</dbReference>
<dbReference type="Pfam" id="PF13662">
    <property type="entry name" value="Toprim_4"/>
    <property type="match status" value="1"/>
</dbReference>
<keyword evidence="4 7" id="KW-0862">Zinc</keyword>
<protein>
    <recommendedName>
        <fullName evidence="7">Recombination protein RecR</fullName>
    </recommendedName>
</protein>
<dbReference type="PANTHER" id="PTHR30446:SF0">
    <property type="entry name" value="RECOMBINATION PROTEIN RECR"/>
    <property type="match status" value="1"/>
</dbReference>